<feature type="domain" description="HTH cro/C1-type" evidence="2">
    <location>
        <begin position="27"/>
        <end position="81"/>
    </location>
</feature>
<keyword evidence="4" id="KW-1185">Reference proteome</keyword>
<dbReference type="Pfam" id="PF01381">
    <property type="entry name" value="HTH_3"/>
    <property type="match status" value="1"/>
</dbReference>
<dbReference type="GO" id="GO:0005829">
    <property type="term" value="C:cytosol"/>
    <property type="evidence" value="ECO:0007669"/>
    <property type="project" value="TreeGrafter"/>
</dbReference>
<dbReference type="SUPFAM" id="SSF51182">
    <property type="entry name" value="RmlC-like cupins"/>
    <property type="match status" value="1"/>
</dbReference>
<dbReference type="InterPro" id="IPR014710">
    <property type="entry name" value="RmlC-like_jellyroll"/>
</dbReference>
<gene>
    <name evidence="3" type="ORF">GCM10007877_26630</name>
</gene>
<proteinExistence type="predicted"/>
<accession>A0AA37WM57</accession>
<dbReference type="Gene3D" id="1.10.260.40">
    <property type="entry name" value="lambda repressor-like DNA-binding domains"/>
    <property type="match status" value="1"/>
</dbReference>
<evidence type="ECO:0000256" key="1">
    <source>
        <dbReference type="ARBA" id="ARBA00023125"/>
    </source>
</evidence>
<dbReference type="Pfam" id="PF07883">
    <property type="entry name" value="Cupin_2"/>
    <property type="match status" value="1"/>
</dbReference>
<keyword evidence="1 3" id="KW-0238">DNA-binding</keyword>
<dbReference type="Proteomes" id="UP001156870">
    <property type="component" value="Unassembled WGS sequence"/>
</dbReference>
<dbReference type="InterPro" id="IPR001387">
    <property type="entry name" value="Cro/C1-type_HTH"/>
</dbReference>
<dbReference type="EMBL" id="BSPD01000064">
    <property type="protein sequence ID" value="GLS26944.1"/>
    <property type="molecule type" value="Genomic_DNA"/>
</dbReference>
<dbReference type="CDD" id="cd00093">
    <property type="entry name" value="HTH_XRE"/>
    <property type="match status" value="1"/>
</dbReference>
<dbReference type="PANTHER" id="PTHR46797">
    <property type="entry name" value="HTH-TYPE TRANSCRIPTIONAL REGULATOR"/>
    <property type="match status" value="1"/>
</dbReference>
<comment type="caution">
    <text evidence="3">The sequence shown here is derived from an EMBL/GenBank/DDBJ whole genome shotgun (WGS) entry which is preliminary data.</text>
</comment>
<reference evidence="3 4" key="1">
    <citation type="journal article" date="2014" name="Int. J. Syst. Evol. Microbiol.">
        <title>Complete genome sequence of Corynebacterium casei LMG S-19264T (=DSM 44701T), isolated from a smear-ripened cheese.</title>
        <authorList>
            <consortium name="US DOE Joint Genome Institute (JGI-PGF)"/>
            <person name="Walter F."/>
            <person name="Albersmeier A."/>
            <person name="Kalinowski J."/>
            <person name="Ruckert C."/>
        </authorList>
    </citation>
    <scope>NUCLEOTIDE SEQUENCE [LARGE SCALE GENOMIC DNA]</scope>
    <source>
        <strain evidence="3 4">NBRC 110095</strain>
    </source>
</reference>
<evidence type="ECO:0000313" key="3">
    <source>
        <dbReference type="EMBL" id="GLS26944.1"/>
    </source>
</evidence>
<evidence type="ECO:0000313" key="4">
    <source>
        <dbReference type="Proteomes" id="UP001156870"/>
    </source>
</evidence>
<dbReference type="PROSITE" id="PS50943">
    <property type="entry name" value="HTH_CROC1"/>
    <property type="match status" value="1"/>
</dbReference>
<dbReference type="GO" id="GO:0003677">
    <property type="term" value="F:DNA binding"/>
    <property type="evidence" value="ECO:0007669"/>
    <property type="project" value="UniProtKB-KW"/>
</dbReference>
<sequence>MSGSFYGLSRWENRQEESMSKDIGERLRFIRDVRGWSQRQLARRAGVTNSAISQMEQGRISPSVASLKKVLDGIPISLADFFSLDLKAQARCFYPHNSMPNSGVQGVISKLVGFDKPNRGLSMEWQSLPPGSDTGSSLITADEDRAGVVFSGAIELTVGVDSSLMGPGDGFYLCALRPYRIRNLSEEPCIIALSYYLQSRAVDTSVTGE</sequence>
<dbReference type="CDD" id="cd02209">
    <property type="entry name" value="cupin_XRE_C"/>
    <property type="match status" value="1"/>
</dbReference>
<dbReference type="GO" id="GO:0003700">
    <property type="term" value="F:DNA-binding transcription factor activity"/>
    <property type="evidence" value="ECO:0007669"/>
    <property type="project" value="TreeGrafter"/>
</dbReference>
<dbReference type="SMART" id="SM00530">
    <property type="entry name" value="HTH_XRE"/>
    <property type="match status" value="1"/>
</dbReference>
<dbReference type="AlphaFoldDB" id="A0AA37WM57"/>
<dbReference type="InterPro" id="IPR010982">
    <property type="entry name" value="Lambda_DNA-bd_dom_sf"/>
</dbReference>
<dbReference type="SUPFAM" id="SSF47413">
    <property type="entry name" value="lambda repressor-like DNA-binding domains"/>
    <property type="match status" value="1"/>
</dbReference>
<dbReference type="InterPro" id="IPR011051">
    <property type="entry name" value="RmlC_Cupin_sf"/>
</dbReference>
<dbReference type="PANTHER" id="PTHR46797:SF11">
    <property type="entry name" value="HTH-TYPE TRANSCRIPTIONAL REGULATOR PUUR"/>
    <property type="match status" value="1"/>
</dbReference>
<protein>
    <submittedName>
        <fullName evidence="3">DNA-binding protein</fullName>
    </submittedName>
</protein>
<dbReference type="Gene3D" id="2.60.120.10">
    <property type="entry name" value="Jelly Rolls"/>
    <property type="match status" value="1"/>
</dbReference>
<dbReference type="InterPro" id="IPR013096">
    <property type="entry name" value="Cupin_2"/>
</dbReference>
<dbReference type="InterPro" id="IPR050807">
    <property type="entry name" value="TransReg_Diox_bact_type"/>
</dbReference>
<name>A0AA37WM57_9GAMM</name>
<organism evidence="3 4">
    <name type="scientific">Marinibactrum halimedae</name>
    <dbReference type="NCBI Taxonomy" id="1444977"/>
    <lineage>
        <taxon>Bacteria</taxon>
        <taxon>Pseudomonadati</taxon>
        <taxon>Pseudomonadota</taxon>
        <taxon>Gammaproteobacteria</taxon>
        <taxon>Cellvibrionales</taxon>
        <taxon>Cellvibrionaceae</taxon>
        <taxon>Marinibactrum</taxon>
    </lineage>
</organism>
<evidence type="ECO:0000259" key="2">
    <source>
        <dbReference type="PROSITE" id="PS50943"/>
    </source>
</evidence>